<gene>
    <name evidence="2" type="ORF">OMAG_001487</name>
</gene>
<dbReference type="PANTHER" id="PTHR42974:SF1">
    <property type="entry name" value="TYPE-3 GLUTAMINE SYNTHETASE"/>
    <property type="match status" value="1"/>
</dbReference>
<sequence>MTENYGEDVFSLKVMKKYLSEKAFDSLAATIRDHKTLNATLADEVADAMKTWAVSRGAT</sequence>
<evidence type="ECO:0000313" key="2">
    <source>
        <dbReference type="EMBL" id="KJJ84645.1"/>
    </source>
</evidence>
<feature type="non-terminal residue" evidence="2">
    <location>
        <position position="59"/>
    </location>
</feature>
<dbReference type="Proteomes" id="UP000033428">
    <property type="component" value="Unassembled WGS sequence"/>
</dbReference>
<comment type="caution">
    <text evidence="2">The sequence shown here is derived from an EMBL/GenBank/DDBJ whole genome shotgun (WGS) entry which is preliminary data.</text>
</comment>
<name>A0A0F0CT66_9BACT</name>
<evidence type="ECO:0000259" key="1">
    <source>
        <dbReference type="Pfam" id="PF12437"/>
    </source>
</evidence>
<dbReference type="AlphaFoldDB" id="A0A0F0CT66"/>
<accession>A0A0F0CT66</accession>
<evidence type="ECO:0000313" key="3">
    <source>
        <dbReference type="Proteomes" id="UP000033428"/>
    </source>
</evidence>
<protein>
    <recommendedName>
        <fullName evidence="1">Glutamine synthetase type III N-terminal domain-containing protein</fullName>
    </recommendedName>
</protein>
<feature type="domain" description="Glutamine synthetase type III N-terminal" evidence="1">
    <location>
        <begin position="2"/>
        <end position="59"/>
    </location>
</feature>
<dbReference type="EMBL" id="JYNY01000310">
    <property type="protein sequence ID" value="KJJ84645.1"/>
    <property type="molecule type" value="Genomic_DNA"/>
</dbReference>
<dbReference type="InterPro" id="IPR052725">
    <property type="entry name" value="GS_Type-3"/>
</dbReference>
<keyword evidence="3" id="KW-1185">Reference proteome</keyword>
<dbReference type="Pfam" id="PF12437">
    <property type="entry name" value="GSIII_N"/>
    <property type="match status" value="1"/>
</dbReference>
<organism evidence="2 3">
    <name type="scientific">Candidatus Omnitrophus magneticus</name>
    <dbReference type="NCBI Taxonomy" id="1609969"/>
    <lineage>
        <taxon>Bacteria</taxon>
        <taxon>Pseudomonadati</taxon>
        <taxon>Candidatus Omnitrophota</taxon>
        <taxon>Candidatus Omnitrophus</taxon>
    </lineage>
</organism>
<reference evidence="2 3" key="1">
    <citation type="submission" date="2015-02" db="EMBL/GenBank/DDBJ databases">
        <title>Single-cell genomics of uncultivated deep-branching MTB reveals a conserved set of magnetosome genes.</title>
        <authorList>
            <person name="Kolinko S."/>
            <person name="Richter M."/>
            <person name="Glockner F.O."/>
            <person name="Brachmann A."/>
            <person name="Schuler D."/>
        </authorList>
    </citation>
    <scope>NUCLEOTIDE SEQUENCE [LARGE SCALE GENOMIC DNA]</scope>
    <source>
        <strain evidence="2">SKK-01</strain>
    </source>
</reference>
<dbReference type="GO" id="GO:0004356">
    <property type="term" value="F:glutamine synthetase activity"/>
    <property type="evidence" value="ECO:0007669"/>
    <property type="project" value="InterPro"/>
</dbReference>
<dbReference type="PANTHER" id="PTHR42974">
    <property type="entry name" value="GLUTAMINE SYNTHETASE"/>
    <property type="match status" value="1"/>
</dbReference>
<dbReference type="InterPro" id="IPR022147">
    <property type="entry name" value="GSIII_N"/>
</dbReference>
<proteinExistence type="predicted"/>